<dbReference type="AlphaFoldDB" id="A0A4U1G5N2"/>
<reference evidence="1 2" key="1">
    <citation type="submission" date="2019-04" db="EMBL/GenBank/DDBJ databases">
        <title>Pedobacter sp. RP-1-16 sp. nov., isolated from Arctic soil.</title>
        <authorList>
            <person name="Dahal R.H."/>
            <person name="Kim D.-U."/>
        </authorList>
    </citation>
    <scope>NUCLEOTIDE SEQUENCE [LARGE SCALE GENOMIC DNA]</scope>
    <source>
        <strain evidence="1 2">RP-1-16</strain>
    </source>
</reference>
<name>A0A4U1G5N2_9SPHI</name>
<gene>
    <name evidence="1" type="ORF">FBD94_18110</name>
</gene>
<organism evidence="1 2">
    <name type="scientific">Pedobacter hiemivivus</name>
    <dbReference type="NCBI Taxonomy" id="2530454"/>
    <lineage>
        <taxon>Bacteria</taxon>
        <taxon>Pseudomonadati</taxon>
        <taxon>Bacteroidota</taxon>
        <taxon>Sphingobacteriia</taxon>
        <taxon>Sphingobacteriales</taxon>
        <taxon>Sphingobacteriaceae</taxon>
        <taxon>Pedobacter</taxon>
    </lineage>
</organism>
<protein>
    <submittedName>
        <fullName evidence="1">Uncharacterized protein</fullName>
    </submittedName>
</protein>
<accession>A0A4U1G5N2</accession>
<comment type="caution">
    <text evidence="1">The sequence shown here is derived from an EMBL/GenBank/DDBJ whole genome shotgun (WGS) entry which is preliminary data.</text>
</comment>
<evidence type="ECO:0000313" key="2">
    <source>
        <dbReference type="Proteomes" id="UP000309594"/>
    </source>
</evidence>
<proteinExistence type="predicted"/>
<dbReference type="EMBL" id="SWDX01000007">
    <property type="protein sequence ID" value="TKC58654.1"/>
    <property type="molecule type" value="Genomic_DNA"/>
</dbReference>
<sequence>MSRGESEFEGELLSFWNLIRIKPQKWEEKEYGGEGGGFWAVAVFETEVVYYNDIEDGFNISEYETYGQIKEYWGNQDELIWAIKRLYKRVKGNK</sequence>
<dbReference type="Proteomes" id="UP000309594">
    <property type="component" value="Unassembled WGS sequence"/>
</dbReference>
<evidence type="ECO:0000313" key="1">
    <source>
        <dbReference type="EMBL" id="TKC58654.1"/>
    </source>
</evidence>